<feature type="domain" description="Glycosyltransferase 2-like" evidence="1">
    <location>
        <begin position="9"/>
        <end position="132"/>
    </location>
</feature>
<accession>A0A382VS47</accession>
<evidence type="ECO:0000313" key="2">
    <source>
        <dbReference type="EMBL" id="SVD49406.1"/>
    </source>
</evidence>
<dbReference type="SUPFAM" id="SSF53448">
    <property type="entry name" value="Nucleotide-diphospho-sugar transferases"/>
    <property type="match status" value="1"/>
</dbReference>
<gene>
    <name evidence="2" type="ORF">METZ01_LOCUS402260</name>
</gene>
<proteinExistence type="predicted"/>
<feature type="non-terminal residue" evidence="2">
    <location>
        <position position="1"/>
    </location>
</feature>
<dbReference type="GO" id="GO:0006487">
    <property type="term" value="P:protein N-linked glycosylation"/>
    <property type="evidence" value="ECO:0007669"/>
    <property type="project" value="TreeGrafter"/>
</dbReference>
<dbReference type="InterPro" id="IPR001173">
    <property type="entry name" value="Glyco_trans_2-like"/>
</dbReference>
<reference evidence="2" key="1">
    <citation type="submission" date="2018-05" db="EMBL/GenBank/DDBJ databases">
        <authorList>
            <person name="Lanie J.A."/>
            <person name="Ng W.-L."/>
            <person name="Kazmierczak K.M."/>
            <person name="Andrzejewski T.M."/>
            <person name="Davidsen T.M."/>
            <person name="Wayne K.J."/>
            <person name="Tettelin H."/>
            <person name="Glass J.I."/>
            <person name="Rusch D."/>
            <person name="Podicherti R."/>
            <person name="Tsui H.-C.T."/>
            <person name="Winkler M.E."/>
        </authorList>
    </citation>
    <scope>NUCLEOTIDE SEQUENCE</scope>
</reference>
<evidence type="ECO:0000259" key="1">
    <source>
        <dbReference type="Pfam" id="PF00535"/>
    </source>
</evidence>
<protein>
    <recommendedName>
        <fullName evidence="1">Glycosyltransferase 2-like domain-containing protein</fullName>
    </recommendedName>
</protein>
<dbReference type="InterPro" id="IPR029044">
    <property type="entry name" value="Nucleotide-diphossugar_trans"/>
</dbReference>
<dbReference type="EMBL" id="UINC01154235">
    <property type="protein sequence ID" value="SVD49406.1"/>
    <property type="molecule type" value="Genomic_DNA"/>
</dbReference>
<dbReference type="PANTHER" id="PTHR10859">
    <property type="entry name" value="GLYCOSYL TRANSFERASE"/>
    <property type="match status" value="1"/>
</dbReference>
<feature type="non-terminal residue" evidence="2">
    <location>
        <position position="136"/>
    </location>
</feature>
<name>A0A382VS47_9ZZZZ</name>
<dbReference type="AlphaFoldDB" id="A0A382VS47"/>
<dbReference type="PANTHER" id="PTHR10859:SF91">
    <property type="entry name" value="DOLICHYL-PHOSPHATE BETA-GLUCOSYLTRANSFERASE"/>
    <property type="match status" value="1"/>
</dbReference>
<organism evidence="2">
    <name type="scientific">marine metagenome</name>
    <dbReference type="NCBI Taxonomy" id="408172"/>
    <lineage>
        <taxon>unclassified sequences</taxon>
        <taxon>metagenomes</taxon>
        <taxon>ecological metagenomes</taxon>
    </lineage>
</organism>
<dbReference type="Gene3D" id="3.90.550.10">
    <property type="entry name" value="Spore Coat Polysaccharide Biosynthesis Protein SpsA, Chain A"/>
    <property type="match status" value="1"/>
</dbReference>
<dbReference type="Pfam" id="PF00535">
    <property type="entry name" value="Glycos_transf_2"/>
    <property type="match status" value="1"/>
</dbReference>
<sequence length="136" mass="15051">VSQANSTILVVPCYNEAARLDVPAFLDFLDVFPSVSYLFVNDGSTDDTGLVIDDLSTRRGCVHTLHLETNSGKAEAVRQGMIGCCRGEYSYAGYWDADLSTPLQELPSFWSLLDTNEEINIVTGARIKMVGRRIER</sequence>